<reference evidence="1 2" key="1">
    <citation type="submission" date="2014-07" db="EMBL/GenBank/DDBJ databases">
        <title>Expanding our view of genomic diversity in Candidatus Accumulibacter clades.</title>
        <authorList>
            <person name="Skennerton C.T."/>
            <person name="Barr J.J."/>
            <person name="Slater F.R."/>
            <person name="Bond P.L."/>
            <person name="Tyson G.W."/>
        </authorList>
    </citation>
    <scope>NUCLEOTIDE SEQUENCE [LARGE SCALE GENOMIC DNA]</scope>
    <source>
        <strain evidence="2">SK-01</strain>
    </source>
</reference>
<dbReference type="STRING" id="1457154.CAPSK01_003083"/>
<dbReference type="AlphaFoldDB" id="A0A084XYU6"/>
<dbReference type="EMBL" id="JDSS02000027">
    <property type="protein sequence ID" value="KFB67640.1"/>
    <property type="molecule type" value="Genomic_DNA"/>
</dbReference>
<evidence type="ECO:0000313" key="2">
    <source>
        <dbReference type="Proteomes" id="UP000019812"/>
    </source>
</evidence>
<accession>A0A084XYU6</accession>
<dbReference type="InterPro" id="IPR042206">
    <property type="entry name" value="CRISPR-assoc_Cas1_C"/>
</dbReference>
<protein>
    <submittedName>
        <fullName evidence="1">Uncharacterized protein</fullName>
    </submittedName>
</protein>
<evidence type="ECO:0000313" key="1">
    <source>
        <dbReference type="EMBL" id="KFB67640.1"/>
    </source>
</evidence>
<gene>
    <name evidence="1" type="ORF">CAPSK01_003083</name>
</gene>
<dbReference type="Gene3D" id="1.20.120.920">
    <property type="entry name" value="CRISPR-associated endonuclease Cas1, C-terminal domain"/>
    <property type="match status" value="1"/>
</dbReference>
<name>A0A084XYU6_9PROT</name>
<proteinExistence type="predicted"/>
<dbReference type="RefSeq" id="WP_034927428.1">
    <property type="nucleotide sequence ID" value="NZ_JDSS02000027.1"/>
</dbReference>
<organism evidence="1 2">
    <name type="scientific">Candidatus Accumulibacter vicinus</name>
    <dbReference type="NCBI Taxonomy" id="2954382"/>
    <lineage>
        <taxon>Bacteria</taxon>
        <taxon>Pseudomonadati</taxon>
        <taxon>Pseudomonadota</taxon>
        <taxon>Betaproteobacteria</taxon>
        <taxon>Candidatus Accumulibacter</taxon>
    </lineage>
</organism>
<dbReference type="Proteomes" id="UP000019812">
    <property type="component" value="Unassembled WGS sequence"/>
</dbReference>
<sequence length="161" mass="18273">MRQSTSNSDYQRARRLALAARKAHIESGGKLLSAEEISAEVSRSGAGVVRCRAGEAVCLYFTRHSFRFLKPLRPLTDRFSARLLKSELAPDDFQTEGDRCLLHDGRRGLVYRAWERLLAGSIGWRGESLSWRRLIHLQARELAHWLGGTTAAPRFWHLDDA</sequence>
<comment type="caution">
    <text evidence="1">The sequence shown here is derived from an EMBL/GenBank/DDBJ whole genome shotgun (WGS) entry which is preliminary data.</text>
</comment>